<reference evidence="1" key="1">
    <citation type="submission" date="2014-11" db="EMBL/GenBank/DDBJ databases">
        <authorList>
            <person name="Amaro Gonzalez C."/>
        </authorList>
    </citation>
    <scope>NUCLEOTIDE SEQUENCE</scope>
</reference>
<name>A0A0E9UFP0_ANGAN</name>
<protein>
    <submittedName>
        <fullName evidence="1">Uncharacterized protein</fullName>
    </submittedName>
</protein>
<evidence type="ECO:0000313" key="1">
    <source>
        <dbReference type="EMBL" id="JAH64532.1"/>
    </source>
</evidence>
<dbReference type="EMBL" id="GBXM01044045">
    <property type="protein sequence ID" value="JAH64532.1"/>
    <property type="molecule type" value="Transcribed_RNA"/>
</dbReference>
<organism evidence="1">
    <name type="scientific">Anguilla anguilla</name>
    <name type="common">European freshwater eel</name>
    <name type="synonym">Muraena anguilla</name>
    <dbReference type="NCBI Taxonomy" id="7936"/>
    <lineage>
        <taxon>Eukaryota</taxon>
        <taxon>Metazoa</taxon>
        <taxon>Chordata</taxon>
        <taxon>Craniata</taxon>
        <taxon>Vertebrata</taxon>
        <taxon>Euteleostomi</taxon>
        <taxon>Actinopterygii</taxon>
        <taxon>Neopterygii</taxon>
        <taxon>Teleostei</taxon>
        <taxon>Anguilliformes</taxon>
        <taxon>Anguillidae</taxon>
        <taxon>Anguilla</taxon>
    </lineage>
</organism>
<reference evidence="1" key="2">
    <citation type="journal article" date="2015" name="Fish Shellfish Immunol.">
        <title>Early steps in the European eel (Anguilla anguilla)-Vibrio vulnificus interaction in the gills: Role of the RtxA13 toxin.</title>
        <authorList>
            <person name="Callol A."/>
            <person name="Pajuelo D."/>
            <person name="Ebbesson L."/>
            <person name="Teles M."/>
            <person name="MacKenzie S."/>
            <person name="Amaro C."/>
        </authorList>
    </citation>
    <scope>NUCLEOTIDE SEQUENCE</scope>
</reference>
<sequence length="17" mass="1852">MGRQASGSEETVGRHLH</sequence>
<accession>A0A0E9UFP0</accession>
<dbReference type="AlphaFoldDB" id="A0A0E9UFP0"/>
<proteinExistence type="predicted"/>